<organism evidence="7 8">
    <name type="scientific">Haloferax volcanii JCM 10717</name>
    <dbReference type="NCBI Taxonomy" id="1227458"/>
    <lineage>
        <taxon>Archaea</taxon>
        <taxon>Methanobacteriati</taxon>
        <taxon>Methanobacteriota</taxon>
        <taxon>Stenosarchaea group</taxon>
        <taxon>Halobacteria</taxon>
        <taxon>Halobacteriales</taxon>
        <taxon>Haloferacaceae</taxon>
        <taxon>Haloferax</taxon>
    </lineage>
</organism>
<evidence type="ECO:0000256" key="2">
    <source>
        <dbReference type="ARBA" id="ARBA00022692"/>
    </source>
</evidence>
<dbReference type="Pfam" id="PF05552">
    <property type="entry name" value="MS_channel_1st_1"/>
    <property type="match status" value="1"/>
</dbReference>
<dbReference type="PATRIC" id="fig|1227458.3.peg.464"/>
<feature type="transmembrane region" description="Helical" evidence="5">
    <location>
        <begin position="67"/>
        <end position="89"/>
    </location>
</feature>
<dbReference type="InterPro" id="IPR045275">
    <property type="entry name" value="MscS_archaea/bacteria_type"/>
</dbReference>
<evidence type="ECO:0000256" key="1">
    <source>
        <dbReference type="ARBA" id="ARBA00004370"/>
    </source>
</evidence>
<dbReference type="EMBL" id="AOLL01000008">
    <property type="protein sequence ID" value="ELZ93714.1"/>
    <property type="molecule type" value="Genomic_DNA"/>
</dbReference>
<feature type="transmembrane region" description="Helical" evidence="5">
    <location>
        <begin position="129"/>
        <end position="148"/>
    </location>
</feature>
<feature type="domain" description="Mechanosensitive ion channel MscS" evidence="6">
    <location>
        <begin position="251"/>
        <end position="307"/>
    </location>
</feature>
<dbReference type="InterPro" id="IPR023408">
    <property type="entry name" value="MscS_beta-dom_sf"/>
</dbReference>
<evidence type="ECO:0000256" key="5">
    <source>
        <dbReference type="SAM" id="Phobius"/>
    </source>
</evidence>
<protein>
    <recommendedName>
        <fullName evidence="6">Mechanosensitive ion channel MscS domain-containing protein</fullName>
    </recommendedName>
</protein>
<keyword evidence="2 5" id="KW-0812">Transmembrane</keyword>
<keyword evidence="3 5" id="KW-1133">Transmembrane helix</keyword>
<reference evidence="7 8" key="1">
    <citation type="journal article" date="2014" name="PLoS Genet.">
        <title>Phylogenetically driven sequencing of extremely halophilic archaea reveals strategies for static and dynamic osmo-response.</title>
        <authorList>
            <person name="Becker E.A."/>
            <person name="Seitzer P.M."/>
            <person name="Tritt A."/>
            <person name="Larsen D."/>
            <person name="Krusor M."/>
            <person name="Yao A.I."/>
            <person name="Wu D."/>
            <person name="Madern D."/>
            <person name="Eisen J.A."/>
            <person name="Darling A.E."/>
            <person name="Facciotti M.T."/>
        </authorList>
    </citation>
    <scope>NUCLEOTIDE SEQUENCE [LARGE SCALE GENOMIC DNA]</scope>
    <source>
        <strain evidence="7 8">JCM 10717</strain>
    </source>
</reference>
<dbReference type="AlphaFoldDB" id="M0IE36"/>
<dbReference type="Proteomes" id="UP000011577">
    <property type="component" value="Unassembled WGS sequence"/>
</dbReference>
<dbReference type="GO" id="GO:0008381">
    <property type="term" value="F:mechanosensitive monoatomic ion channel activity"/>
    <property type="evidence" value="ECO:0007669"/>
    <property type="project" value="InterPro"/>
</dbReference>
<dbReference type="RefSeq" id="WP_006600233.1">
    <property type="nucleotide sequence ID" value="NZ_AOLL01000008.1"/>
</dbReference>
<dbReference type="SUPFAM" id="SSF50182">
    <property type="entry name" value="Sm-like ribonucleoproteins"/>
    <property type="match status" value="1"/>
</dbReference>
<dbReference type="Gene3D" id="1.10.287.1260">
    <property type="match status" value="1"/>
</dbReference>
<name>M0IE36_HALVO</name>
<keyword evidence="4 5" id="KW-0472">Membrane</keyword>
<feature type="transmembrane region" description="Helical" evidence="5">
    <location>
        <begin position="154"/>
        <end position="178"/>
    </location>
</feature>
<evidence type="ECO:0000259" key="6">
    <source>
        <dbReference type="Pfam" id="PF00924"/>
    </source>
</evidence>
<evidence type="ECO:0000256" key="4">
    <source>
        <dbReference type="ARBA" id="ARBA00023136"/>
    </source>
</evidence>
<dbReference type="InterPro" id="IPR010920">
    <property type="entry name" value="LSM_dom_sf"/>
</dbReference>
<gene>
    <name evidence="7" type="ORF">C452_02522</name>
</gene>
<feature type="transmembrane region" description="Helical" evidence="5">
    <location>
        <begin position="198"/>
        <end position="218"/>
    </location>
</feature>
<dbReference type="PANTHER" id="PTHR30221">
    <property type="entry name" value="SMALL-CONDUCTANCE MECHANOSENSITIVE CHANNEL"/>
    <property type="match status" value="1"/>
</dbReference>
<evidence type="ECO:0000313" key="8">
    <source>
        <dbReference type="Proteomes" id="UP000011577"/>
    </source>
</evidence>
<dbReference type="GO" id="GO:0016020">
    <property type="term" value="C:membrane"/>
    <property type="evidence" value="ECO:0007669"/>
    <property type="project" value="UniProtKB-SubCell"/>
</dbReference>
<comment type="subcellular location">
    <subcellularLocation>
        <location evidence="1">Membrane</location>
    </subcellularLocation>
</comment>
<evidence type="ECO:0000313" key="7">
    <source>
        <dbReference type="EMBL" id="ELZ93714.1"/>
    </source>
</evidence>
<dbReference type="InterPro" id="IPR006685">
    <property type="entry name" value="MscS_channel_2nd"/>
</dbReference>
<dbReference type="Gene3D" id="2.30.30.60">
    <property type="match status" value="1"/>
</dbReference>
<dbReference type="InterPro" id="IPR008910">
    <property type="entry name" value="MSC_TM_helix"/>
</dbReference>
<accession>M0IE36</accession>
<sequence>MPGFASASLIHSSVGSASTAALTSASASTAALTSASASTAALTSASASASAAPLQTVGGVVDDIVRIAGLRFLGVLAILLLGLVLAYVAGTLVHRLLVSVGVPEAIEGTAFERTARDFDTSTVEILSWLTRYFVLGISIFATLSFAGVNYADRFWGLVIAILPQLFIAILVLIIGVVVGDKVELLVAERLRAVKLPQVNILPALAKYTVFFLATLVALSQVRVATLALIVLLGAYLLGLIVFGAVAFRDLLRSGAAGTYLLFTQPYSIGDEIVVGEVRGVVQEFDMFVTHVESEDTEFVIPNARVLDKGVGRVR</sequence>
<evidence type="ECO:0000256" key="3">
    <source>
        <dbReference type="ARBA" id="ARBA00022989"/>
    </source>
</evidence>
<dbReference type="PANTHER" id="PTHR30221:SF20">
    <property type="entry name" value="SMALL-CONDUCTANCE MECHANOSENSITIVE CHANNEL"/>
    <property type="match status" value="1"/>
</dbReference>
<proteinExistence type="predicted"/>
<dbReference type="Pfam" id="PF00924">
    <property type="entry name" value="MS_channel_2nd"/>
    <property type="match status" value="1"/>
</dbReference>
<feature type="transmembrane region" description="Helical" evidence="5">
    <location>
        <begin position="224"/>
        <end position="247"/>
    </location>
</feature>
<comment type="caution">
    <text evidence="7">The sequence shown here is derived from an EMBL/GenBank/DDBJ whole genome shotgun (WGS) entry which is preliminary data.</text>
</comment>